<protein>
    <submittedName>
        <fullName evidence="9">ABC transporter permease</fullName>
    </submittedName>
</protein>
<evidence type="ECO:0000256" key="5">
    <source>
        <dbReference type="ARBA" id="ARBA00022989"/>
    </source>
</evidence>
<dbReference type="Proteomes" id="UP000284202">
    <property type="component" value="Unassembled WGS sequence"/>
</dbReference>
<dbReference type="OrthoDB" id="9807402at2"/>
<evidence type="ECO:0000256" key="7">
    <source>
        <dbReference type="RuleBase" id="RU363032"/>
    </source>
</evidence>
<keyword evidence="4 7" id="KW-0812">Transmembrane</keyword>
<evidence type="ECO:0000259" key="8">
    <source>
        <dbReference type="PROSITE" id="PS50928"/>
    </source>
</evidence>
<evidence type="ECO:0000313" key="10">
    <source>
        <dbReference type="Proteomes" id="UP000284202"/>
    </source>
</evidence>
<dbReference type="InterPro" id="IPR045621">
    <property type="entry name" value="BPD_transp_1_N"/>
</dbReference>
<keyword evidence="10" id="KW-1185">Reference proteome</keyword>
<keyword evidence="2 7" id="KW-0813">Transport</keyword>
<comment type="caution">
    <text evidence="9">The sequence shown here is derived from an EMBL/GenBank/DDBJ whole genome shotgun (WGS) entry which is preliminary data.</text>
</comment>
<evidence type="ECO:0000256" key="4">
    <source>
        <dbReference type="ARBA" id="ARBA00022692"/>
    </source>
</evidence>
<feature type="transmembrane region" description="Helical" evidence="7">
    <location>
        <begin position="285"/>
        <end position="307"/>
    </location>
</feature>
<dbReference type="Pfam" id="PF19300">
    <property type="entry name" value="BPD_transp_1_N"/>
    <property type="match status" value="1"/>
</dbReference>
<dbReference type="InterPro" id="IPR000515">
    <property type="entry name" value="MetI-like"/>
</dbReference>
<evidence type="ECO:0000256" key="3">
    <source>
        <dbReference type="ARBA" id="ARBA00022475"/>
    </source>
</evidence>
<evidence type="ECO:0000256" key="6">
    <source>
        <dbReference type="ARBA" id="ARBA00023136"/>
    </source>
</evidence>
<accession>A0A418T7Y1</accession>
<dbReference type="PANTHER" id="PTHR43163">
    <property type="entry name" value="DIPEPTIDE TRANSPORT SYSTEM PERMEASE PROTEIN DPPB-RELATED"/>
    <property type="match status" value="1"/>
</dbReference>
<feature type="transmembrane region" description="Helical" evidence="7">
    <location>
        <begin position="231"/>
        <end position="255"/>
    </location>
</feature>
<name>A0A418T7Y1_9RHOB</name>
<dbReference type="InterPro" id="IPR035906">
    <property type="entry name" value="MetI-like_sf"/>
</dbReference>
<dbReference type="GO" id="GO:0055085">
    <property type="term" value="P:transmembrane transport"/>
    <property type="evidence" value="ECO:0007669"/>
    <property type="project" value="InterPro"/>
</dbReference>
<dbReference type="GO" id="GO:0005886">
    <property type="term" value="C:plasma membrane"/>
    <property type="evidence" value="ECO:0007669"/>
    <property type="project" value="UniProtKB-SubCell"/>
</dbReference>
<dbReference type="CDD" id="cd06261">
    <property type="entry name" value="TM_PBP2"/>
    <property type="match status" value="1"/>
</dbReference>
<organism evidence="9 10">
    <name type="scientific">Paracoccus onubensis</name>
    <dbReference type="NCBI Taxonomy" id="1675788"/>
    <lineage>
        <taxon>Bacteria</taxon>
        <taxon>Pseudomonadati</taxon>
        <taxon>Pseudomonadota</taxon>
        <taxon>Alphaproteobacteria</taxon>
        <taxon>Rhodobacterales</taxon>
        <taxon>Paracoccaceae</taxon>
        <taxon>Paracoccus</taxon>
    </lineage>
</organism>
<dbReference type="EMBL" id="QZCG01000001">
    <property type="protein sequence ID" value="RJE89312.1"/>
    <property type="molecule type" value="Genomic_DNA"/>
</dbReference>
<feature type="transmembrane region" description="Helical" evidence="7">
    <location>
        <begin position="134"/>
        <end position="157"/>
    </location>
</feature>
<dbReference type="PROSITE" id="PS50928">
    <property type="entry name" value="ABC_TM1"/>
    <property type="match status" value="1"/>
</dbReference>
<evidence type="ECO:0000256" key="2">
    <source>
        <dbReference type="ARBA" id="ARBA00022448"/>
    </source>
</evidence>
<dbReference type="SUPFAM" id="SSF161098">
    <property type="entry name" value="MetI-like"/>
    <property type="match status" value="1"/>
</dbReference>
<sequence length="313" mass="33864">MLRLVALRILSSVPVMFIVAVIVFGLLRLSPGDPAVILAGDSATPEAIAALRQQLGLDQPLPIQFVTWLSGVVTGDFGQSILSRMPVLSLIFDRLEATLVLAVSAIIITVLIAVPLGAIAAWRHNSWIDRAVMALSVAGFSVPAFVIGYLLMLFFSVKWELLPVQGYVSPFADPGAAVRHLILPSVTLALVFMALIARVTRSSLLEVLNQDFVRTARAKGNSQRRVLWRHALPNAAVPIITVIGIGIAMLISGVVVTESVFNIPGIGRLTIDAILARDYPVVQGLMLFFALIYVGVNLLIDIAYIIVDPRIRY</sequence>
<evidence type="ECO:0000313" key="9">
    <source>
        <dbReference type="EMBL" id="RJE89312.1"/>
    </source>
</evidence>
<feature type="transmembrane region" description="Helical" evidence="7">
    <location>
        <begin position="99"/>
        <end position="122"/>
    </location>
</feature>
<dbReference type="Pfam" id="PF00528">
    <property type="entry name" value="BPD_transp_1"/>
    <property type="match status" value="1"/>
</dbReference>
<dbReference type="PANTHER" id="PTHR43163:SF6">
    <property type="entry name" value="DIPEPTIDE TRANSPORT SYSTEM PERMEASE PROTEIN DPPB-RELATED"/>
    <property type="match status" value="1"/>
</dbReference>
<reference evidence="10" key="1">
    <citation type="submission" date="2018-09" db="EMBL/GenBank/DDBJ databases">
        <title>Acidovorax cavernicola nov. sp. isolated from Gruta de las Maravillas (Aracena, Spain).</title>
        <authorList>
            <person name="Jurado V."/>
            <person name="Gutierrez-Patricio S."/>
            <person name="Gonzalez-Pimentel J.L."/>
            <person name="Miller A.Z."/>
            <person name="Laiz L."/>
            <person name="Saiz-Jimenez C."/>
        </authorList>
    </citation>
    <scope>NUCLEOTIDE SEQUENCE [LARGE SCALE GENOMIC DNA]</scope>
    <source>
        <strain evidence="10">1011MAR3C25</strain>
    </source>
</reference>
<keyword evidence="6 7" id="KW-0472">Membrane</keyword>
<comment type="similarity">
    <text evidence="7">Belongs to the binding-protein-dependent transport system permease family.</text>
</comment>
<proteinExistence type="inferred from homology"/>
<feature type="domain" description="ABC transmembrane type-1" evidence="8">
    <location>
        <begin position="95"/>
        <end position="300"/>
    </location>
</feature>
<feature type="transmembrane region" description="Helical" evidence="7">
    <location>
        <begin position="177"/>
        <end position="197"/>
    </location>
</feature>
<dbReference type="AlphaFoldDB" id="A0A418T7Y1"/>
<feature type="transmembrane region" description="Helical" evidence="7">
    <location>
        <begin position="7"/>
        <end position="27"/>
    </location>
</feature>
<comment type="subcellular location">
    <subcellularLocation>
        <location evidence="1 7">Cell membrane</location>
        <topology evidence="1 7">Multi-pass membrane protein</topology>
    </subcellularLocation>
</comment>
<keyword evidence="3" id="KW-1003">Cell membrane</keyword>
<evidence type="ECO:0000256" key="1">
    <source>
        <dbReference type="ARBA" id="ARBA00004651"/>
    </source>
</evidence>
<gene>
    <name evidence="9" type="ORF">D3P04_01335</name>
</gene>
<dbReference type="Gene3D" id="1.10.3720.10">
    <property type="entry name" value="MetI-like"/>
    <property type="match status" value="1"/>
</dbReference>
<keyword evidence="5 7" id="KW-1133">Transmembrane helix</keyword>
<dbReference type="RefSeq" id="WP_119745136.1">
    <property type="nucleotide sequence ID" value="NZ_QZCG01000001.1"/>
</dbReference>